<protein>
    <submittedName>
        <fullName evidence="4">Uncharacterized conserved protein YafD, endonuclease/exonuclease/phosphatase (EEP) superfamily</fullName>
    </submittedName>
</protein>
<organism evidence="4 5">
    <name type="scientific">Reichenbachiella agariperforans</name>
    <dbReference type="NCBI Taxonomy" id="156994"/>
    <lineage>
        <taxon>Bacteria</taxon>
        <taxon>Pseudomonadati</taxon>
        <taxon>Bacteroidota</taxon>
        <taxon>Cytophagia</taxon>
        <taxon>Cytophagales</taxon>
        <taxon>Reichenbachiellaceae</taxon>
        <taxon>Reichenbachiella</taxon>
    </lineage>
</organism>
<feature type="transmembrane region" description="Helical" evidence="2">
    <location>
        <begin position="6"/>
        <end position="24"/>
    </location>
</feature>
<proteinExistence type="predicted"/>
<evidence type="ECO:0000256" key="1">
    <source>
        <dbReference type="SAM" id="MobiDB-lite"/>
    </source>
</evidence>
<dbReference type="InterPro" id="IPR036691">
    <property type="entry name" value="Endo/exonu/phosph_ase_sf"/>
</dbReference>
<keyword evidence="4" id="KW-0540">Nuclease</keyword>
<reference evidence="5" key="1">
    <citation type="submission" date="2016-11" db="EMBL/GenBank/DDBJ databases">
        <authorList>
            <person name="Varghese N."/>
            <person name="Submissions S."/>
        </authorList>
    </citation>
    <scope>NUCLEOTIDE SEQUENCE [LARGE SCALE GENOMIC DNA]</scope>
    <source>
        <strain evidence="5">DSM 26134</strain>
    </source>
</reference>
<keyword evidence="2" id="KW-1133">Transmembrane helix</keyword>
<feature type="transmembrane region" description="Helical" evidence="2">
    <location>
        <begin position="57"/>
        <end position="75"/>
    </location>
</feature>
<feature type="transmembrane region" description="Helical" evidence="2">
    <location>
        <begin position="31"/>
        <end position="51"/>
    </location>
</feature>
<sequence length="352" mass="40454">MVVLVGVMVMVNLIPLLTYEHWTVRFFDFPYAQFTVINVVILLLLVCFPLSNPGYHYLAFAALCLTLLYRLWIIYPYTRWAARKVPDADIDNQTHERLKIISANVLMSNDDYKGLIEMVKGEDPDILMLVEASHAWEEAIREDMNQLFPHRMLEPLDNTYGLLLYSKVTIKEGTIKYLIEENVPSVHIIFELKNGQLVKFFGVHPKPPSPSENSTSIQRDAELVMVGRESRESDMPVIVAGDLNDVAWSHTTRLFIRVSELLDPRMGRGFFNTFHAHYPLLRWPLDHLFLSTDFKVAGIKRLPNFHSDHFPICIEVVLNPSNHAVSATETTDQEDREEAQEKITDAKEITSN</sequence>
<accession>A0A1M6K3P9</accession>
<dbReference type="AlphaFoldDB" id="A0A1M6K3P9"/>
<keyword evidence="4" id="KW-0269">Exonuclease</keyword>
<evidence type="ECO:0000256" key="2">
    <source>
        <dbReference type="SAM" id="Phobius"/>
    </source>
</evidence>
<dbReference type="STRING" id="156994.SAMN04488028_101431"/>
<dbReference type="Gene3D" id="3.60.10.10">
    <property type="entry name" value="Endonuclease/exonuclease/phosphatase"/>
    <property type="match status" value="1"/>
</dbReference>
<feature type="region of interest" description="Disordered" evidence="1">
    <location>
        <begin position="325"/>
        <end position="352"/>
    </location>
</feature>
<dbReference type="Pfam" id="PF03372">
    <property type="entry name" value="Exo_endo_phos"/>
    <property type="match status" value="1"/>
</dbReference>
<name>A0A1M6K3P9_REIAG</name>
<keyword evidence="2" id="KW-0472">Membrane</keyword>
<dbReference type="GO" id="GO:0004519">
    <property type="term" value="F:endonuclease activity"/>
    <property type="evidence" value="ECO:0007669"/>
    <property type="project" value="UniProtKB-KW"/>
</dbReference>
<evidence type="ECO:0000313" key="5">
    <source>
        <dbReference type="Proteomes" id="UP000184474"/>
    </source>
</evidence>
<dbReference type="EMBL" id="FRAA01000001">
    <property type="protein sequence ID" value="SHJ53549.1"/>
    <property type="molecule type" value="Genomic_DNA"/>
</dbReference>
<gene>
    <name evidence="4" type="ORF">SAMN04488028_101431</name>
</gene>
<feature type="domain" description="Endonuclease/exonuclease/phosphatase" evidence="3">
    <location>
        <begin position="101"/>
        <end position="309"/>
    </location>
</feature>
<dbReference type="GO" id="GO:0004527">
    <property type="term" value="F:exonuclease activity"/>
    <property type="evidence" value="ECO:0007669"/>
    <property type="project" value="UniProtKB-KW"/>
</dbReference>
<dbReference type="InterPro" id="IPR005135">
    <property type="entry name" value="Endo/exonuclease/phosphatase"/>
</dbReference>
<feature type="compositionally biased region" description="Basic and acidic residues" evidence="1">
    <location>
        <begin position="339"/>
        <end position="352"/>
    </location>
</feature>
<dbReference type="Proteomes" id="UP000184474">
    <property type="component" value="Unassembled WGS sequence"/>
</dbReference>
<evidence type="ECO:0000313" key="4">
    <source>
        <dbReference type="EMBL" id="SHJ53549.1"/>
    </source>
</evidence>
<keyword evidence="4" id="KW-0378">Hydrolase</keyword>
<evidence type="ECO:0000259" key="3">
    <source>
        <dbReference type="Pfam" id="PF03372"/>
    </source>
</evidence>
<keyword evidence="5" id="KW-1185">Reference proteome</keyword>
<keyword evidence="4" id="KW-0255">Endonuclease</keyword>
<keyword evidence="2" id="KW-0812">Transmembrane</keyword>
<dbReference type="SUPFAM" id="SSF56219">
    <property type="entry name" value="DNase I-like"/>
    <property type="match status" value="1"/>
</dbReference>